<evidence type="ECO:0000313" key="1">
    <source>
        <dbReference type="EMBL" id="KAJ1179495.1"/>
    </source>
</evidence>
<protein>
    <submittedName>
        <fullName evidence="1">Uncharacterized protein</fullName>
    </submittedName>
</protein>
<keyword evidence="2" id="KW-1185">Reference proteome</keyword>
<comment type="caution">
    <text evidence="1">The sequence shown here is derived from an EMBL/GenBank/DDBJ whole genome shotgun (WGS) entry which is preliminary data.</text>
</comment>
<reference evidence="1" key="1">
    <citation type="journal article" date="2022" name="bioRxiv">
        <title>Sequencing and chromosome-scale assembly of the giantPleurodeles waltlgenome.</title>
        <authorList>
            <person name="Brown T."/>
            <person name="Elewa A."/>
            <person name="Iarovenko S."/>
            <person name="Subramanian E."/>
            <person name="Araus A.J."/>
            <person name="Petzold A."/>
            <person name="Susuki M."/>
            <person name="Suzuki K.-i.T."/>
            <person name="Hayashi T."/>
            <person name="Toyoda A."/>
            <person name="Oliveira C."/>
            <person name="Osipova E."/>
            <person name="Leigh N.D."/>
            <person name="Simon A."/>
            <person name="Yun M.H."/>
        </authorList>
    </citation>
    <scope>NUCLEOTIDE SEQUENCE</scope>
    <source>
        <strain evidence="1">20211129_DDA</strain>
        <tissue evidence="1">Liver</tissue>
    </source>
</reference>
<evidence type="ECO:0000313" key="2">
    <source>
        <dbReference type="Proteomes" id="UP001066276"/>
    </source>
</evidence>
<dbReference type="Proteomes" id="UP001066276">
    <property type="component" value="Chromosome 3_2"/>
</dbReference>
<name>A0AAV7TST5_PLEWA</name>
<organism evidence="1 2">
    <name type="scientific">Pleurodeles waltl</name>
    <name type="common">Iberian ribbed newt</name>
    <dbReference type="NCBI Taxonomy" id="8319"/>
    <lineage>
        <taxon>Eukaryota</taxon>
        <taxon>Metazoa</taxon>
        <taxon>Chordata</taxon>
        <taxon>Craniata</taxon>
        <taxon>Vertebrata</taxon>
        <taxon>Euteleostomi</taxon>
        <taxon>Amphibia</taxon>
        <taxon>Batrachia</taxon>
        <taxon>Caudata</taxon>
        <taxon>Salamandroidea</taxon>
        <taxon>Salamandridae</taxon>
        <taxon>Pleurodelinae</taxon>
        <taxon>Pleurodeles</taxon>
    </lineage>
</organism>
<dbReference type="AlphaFoldDB" id="A0AAV7TST5"/>
<proteinExistence type="predicted"/>
<accession>A0AAV7TST5</accession>
<sequence>MGQVFSLTITTPHFYPLIIFTFSKAGTGEHTWMLRVPHPSGGPKYAGHTGISGSGGEGRIAAPAPATLLLIGGTERTGYFPLIKGGASGERVFSTPLANWFLRYSGTESFKRDEERIFLFLPSLVILLFAGFRGASADRRWINTDCNHQEQPSVRLTGIRIGWRLAHPT</sequence>
<gene>
    <name evidence="1" type="ORF">NDU88_004729</name>
</gene>
<dbReference type="EMBL" id="JANPWB010000006">
    <property type="protein sequence ID" value="KAJ1179495.1"/>
    <property type="molecule type" value="Genomic_DNA"/>
</dbReference>